<dbReference type="Pfam" id="PF01963">
    <property type="entry name" value="TraB_PrgY_gumN"/>
    <property type="match status" value="1"/>
</dbReference>
<dbReference type="PANTHER" id="PTHR40590">
    <property type="entry name" value="CYTOPLASMIC PROTEIN-RELATED"/>
    <property type="match status" value="1"/>
</dbReference>
<evidence type="ECO:0000313" key="3">
    <source>
        <dbReference type="Proteomes" id="UP001500738"/>
    </source>
</evidence>
<evidence type="ECO:0000313" key="2">
    <source>
        <dbReference type="EMBL" id="GAA0861903.1"/>
    </source>
</evidence>
<dbReference type="PANTHER" id="PTHR40590:SF1">
    <property type="entry name" value="CYTOPLASMIC PROTEIN"/>
    <property type="match status" value="1"/>
</dbReference>
<gene>
    <name evidence="2" type="ORF">GCM10009115_06400</name>
</gene>
<dbReference type="InterPro" id="IPR002816">
    <property type="entry name" value="TraB/PrgY/GumN_fam"/>
</dbReference>
<dbReference type="CDD" id="cd14789">
    <property type="entry name" value="Tiki"/>
    <property type="match status" value="1"/>
</dbReference>
<sequence>MKTWFKTLAATCAILPVAFYAAQPASVALAKEPAAAETTVKVKPALWAVKDADTTVYLFGTVHVLKPGLSWFDGAVQKAFDTSDELVLELVLPDDQTEVAKVTLPMAMDQSGKPLPQKLDPETLAAYQATLTGLGLPANAFDAFEPWFAGVTLSVLPLTKHGYDPNQGVEKQLTAKAKAGAKPISGFETLTEQLGFFDTLPEVEQVSFLKSVVKDIDKLGPQLDKMVLLWGKGDPDGLAVTMNESMEATPELAKTLLFDRNARWADQIKTRMDKPGTVFVAVGAGHLAGEKSVQDYLAERGLKAQRIQ</sequence>
<dbReference type="InterPro" id="IPR047111">
    <property type="entry name" value="YbaP-like"/>
</dbReference>
<dbReference type="EMBL" id="BAAAFE010000003">
    <property type="protein sequence ID" value="GAA0861903.1"/>
    <property type="molecule type" value="Genomic_DNA"/>
</dbReference>
<name>A0ABN1LYD7_9SPHN</name>
<comment type="caution">
    <text evidence="2">The sequence shown here is derived from an EMBL/GenBank/DDBJ whole genome shotgun (WGS) entry which is preliminary data.</text>
</comment>
<keyword evidence="3" id="KW-1185">Reference proteome</keyword>
<dbReference type="Proteomes" id="UP001500738">
    <property type="component" value="Unassembled WGS sequence"/>
</dbReference>
<organism evidence="2 3">
    <name type="scientific">Sphingopyxis soli</name>
    <dbReference type="NCBI Taxonomy" id="592051"/>
    <lineage>
        <taxon>Bacteria</taxon>
        <taxon>Pseudomonadati</taxon>
        <taxon>Pseudomonadota</taxon>
        <taxon>Alphaproteobacteria</taxon>
        <taxon>Sphingomonadales</taxon>
        <taxon>Sphingomonadaceae</taxon>
        <taxon>Sphingopyxis</taxon>
    </lineage>
</organism>
<feature type="signal peptide" evidence="1">
    <location>
        <begin position="1"/>
        <end position="21"/>
    </location>
</feature>
<reference evidence="2 3" key="1">
    <citation type="journal article" date="2019" name="Int. J. Syst. Evol. Microbiol.">
        <title>The Global Catalogue of Microorganisms (GCM) 10K type strain sequencing project: providing services to taxonomists for standard genome sequencing and annotation.</title>
        <authorList>
            <consortium name="The Broad Institute Genomics Platform"/>
            <consortium name="The Broad Institute Genome Sequencing Center for Infectious Disease"/>
            <person name="Wu L."/>
            <person name="Ma J."/>
        </authorList>
    </citation>
    <scope>NUCLEOTIDE SEQUENCE [LARGE SCALE GENOMIC DNA]</scope>
    <source>
        <strain evidence="2 3">JCM 15910</strain>
    </source>
</reference>
<proteinExistence type="predicted"/>
<keyword evidence="1" id="KW-0732">Signal</keyword>
<feature type="chain" id="PRO_5046102635" evidence="1">
    <location>
        <begin position="22"/>
        <end position="308"/>
    </location>
</feature>
<protein>
    <submittedName>
        <fullName evidence="2">TraB/GumN family protein</fullName>
    </submittedName>
</protein>
<dbReference type="RefSeq" id="WP_215354050.1">
    <property type="nucleotide sequence ID" value="NZ_BAAAFE010000003.1"/>
</dbReference>
<accession>A0ABN1LYD7</accession>
<evidence type="ECO:0000256" key="1">
    <source>
        <dbReference type="SAM" id="SignalP"/>
    </source>
</evidence>